<dbReference type="Gene3D" id="3.30.450.90">
    <property type="match status" value="1"/>
</dbReference>
<dbReference type="GO" id="GO:0005524">
    <property type="term" value="F:ATP binding"/>
    <property type="evidence" value="ECO:0007669"/>
    <property type="project" value="UniProtKB-KW"/>
</dbReference>
<dbReference type="PANTHER" id="PTHR30258">
    <property type="entry name" value="TYPE II SECRETION SYSTEM PROTEIN GSPE-RELATED"/>
    <property type="match status" value="1"/>
</dbReference>
<reference evidence="5 6" key="1">
    <citation type="submission" date="2017-06" db="EMBL/GenBank/DDBJ databases">
        <authorList>
            <consortium name="Pathogen Informatics"/>
        </authorList>
    </citation>
    <scope>NUCLEOTIDE SEQUENCE [LARGE SCALE GENOMIC DNA]</scope>
    <source>
        <strain evidence="5 6">NCTC10570</strain>
    </source>
</reference>
<dbReference type="PANTHER" id="PTHR30258:SF2">
    <property type="entry name" value="COMG OPERON PROTEIN 1"/>
    <property type="match status" value="1"/>
</dbReference>
<evidence type="ECO:0000256" key="1">
    <source>
        <dbReference type="ARBA" id="ARBA00006611"/>
    </source>
</evidence>
<protein>
    <submittedName>
        <fullName evidence="5">Type II traffic warden ATPase</fullName>
    </submittedName>
</protein>
<gene>
    <name evidence="5" type="primary">epsE</name>
    <name evidence="5" type="ORF">SAMEA4364220_00297</name>
</gene>
<dbReference type="Gene3D" id="3.40.50.300">
    <property type="entry name" value="P-loop containing nucleotide triphosphate hydrolases"/>
    <property type="match status" value="1"/>
</dbReference>
<name>A0A239TDR7_9FIRM</name>
<dbReference type="GO" id="GO:0016887">
    <property type="term" value="F:ATP hydrolysis activity"/>
    <property type="evidence" value="ECO:0007669"/>
    <property type="project" value="TreeGrafter"/>
</dbReference>
<dbReference type="EMBL" id="LT906446">
    <property type="protein sequence ID" value="SNU95033.1"/>
    <property type="molecule type" value="Genomic_DNA"/>
</dbReference>
<dbReference type="GeneID" id="78506334"/>
<keyword evidence="3" id="KW-0067">ATP-binding</keyword>
<dbReference type="Proteomes" id="UP000215383">
    <property type="component" value="Chromosome 1"/>
</dbReference>
<sequence length="423" mass="47287">MLENLQNDLDESIAKIKENLQINTRNSFLQGSLSKSPINKLADLIIDYAVKMCASDIHFEPQQDYLQIRFRIDGVLLLVYKVPQQIQIQLISYLKLMAGMDISEKRLPQDGSILYTKKRLDIRVSVIPVLFGEKIVMRLLSSDSKILSLSQMGFSVDNLHLFKRLIKSSSGIITITGPVNSGKSTLLYSVLNYLNTQNVNIVTIEDPIEMKINGINQMQVNLKAGMDFAKGLRAILRQDPDIVMIGEIRDEASAKEAVRAALTGHLVFTTLHTSNALGAVARLIDMNVKPSMLSIALAGSVAQRLVRKICPKCKEVYQPEENSLEALLLGKKFHAGMKLFKGRGCSFCNNSGYVGRIAVHEIMVLDDNIRMLIAKGEIDLKLKRFLNLNGMKTLLDDCCEKVLSGITTAQEVWRVLNGVYKFR</sequence>
<dbReference type="RefSeq" id="WP_231922693.1">
    <property type="nucleotide sequence ID" value="NZ_LT906446.1"/>
</dbReference>
<dbReference type="SUPFAM" id="SSF52540">
    <property type="entry name" value="P-loop containing nucleoside triphosphate hydrolases"/>
    <property type="match status" value="1"/>
</dbReference>
<dbReference type="AlphaFoldDB" id="A0A239TDR7"/>
<dbReference type="SMART" id="SM00382">
    <property type="entry name" value="AAA"/>
    <property type="match status" value="1"/>
</dbReference>
<evidence type="ECO:0000313" key="5">
    <source>
        <dbReference type="EMBL" id="SNU95033.1"/>
    </source>
</evidence>
<evidence type="ECO:0000256" key="3">
    <source>
        <dbReference type="ARBA" id="ARBA00022840"/>
    </source>
</evidence>
<feature type="domain" description="Bacterial type II secretion system protein E" evidence="4">
    <location>
        <begin position="236"/>
        <end position="250"/>
    </location>
</feature>
<keyword evidence="6" id="KW-1185">Reference proteome</keyword>
<proteinExistence type="inferred from homology"/>
<evidence type="ECO:0000313" key="6">
    <source>
        <dbReference type="Proteomes" id="UP000215383"/>
    </source>
</evidence>
<dbReference type="InterPro" id="IPR001482">
    <property type="entry name" value="T2SS/T4SS_dom"/>
</dbReference>
<dbReference type="eggNOG" id="COG2804">
    <property type="taxonomic scope" value="Bacteria"/>
</dbReference>
<dbReference type="InterPro" id="IPR027417">
    <property type="entry name" value="P-loop_NTPase"/>
</dbReference>
<dbReference type="Pfam" id="PF00437">
    <property type="entry name" value="T2SSE"/>
    <property type="match status" value="1"/>
</dbReference>
<accession>A0A239TDR7</accession>
<dbReference type="GO" id="GO:0005886">
    <property type="term" value="C:plasma membrane"/>
    <property type="evidence" value="ECO:0007669"/>
    <property type="project" value="TreeGrafter"/>
</dbReference>
<dbReference type="CDD" id="cd01129">
    <property type="entry name" value="PulE-GspE-like"/>
    <property type="match status" value="1"/>
</dbReference>
<organism evidence="5 6">
    <name type="scientific">Megamonas hypermegale</name>
    <dbReference type="NCBI Taxonomy" id="158847"/>
    <lineage>
        <taxon>Bacteria</taxon>
        <taxon>Bacillati</taxon>
        <taxon>Bacillota</taxon>
        <taxon>Negativicutes</taxon>
        <taxon>Selenomonadales</taxon>
        <taxon>Selenomonadaceae</taxon>
        <taxon>Megamonas</taxon>
    </lineage>
</organism>
<evidence type="ECO:0000256" key="2">
    <source>
        <dbReference type="ARBA" id="ARBA00022741"/>
    </source>
</evidence>
<dbReference type="InterPro" id="IPR003593">
    <property type="entry name" value="AAA+_ATPase"/>
</dbReference>
<evidence type="ECO:0000259" key="4">
    <source>
        <dbReference type="PROSITE" id="PS00662"/>
    </source>
</evidence>
<dbReference type="PROSITE" id="PS00662">
    <property type="entry name" value="T2SP_E"/>
    <property type="match status" value="1"/>
</dbReference>
<comment type="similarity">
    <text evidence="1">Belongs to the GSP E family.</text>
</comment>
<keyword evidence="2" id="KW-0547">Nucleotide-binding</keyword>